<name>A0A1F5FFJ9_9BACT</name>
<proteinExistence type="inferred from homology"/>
<dbReference type="GO" id="GO:0003677">
    <property type="term" value="F:DNA binding"/>
    <property type="evidence" value="ECO:0007669"/>
    <property type="project" value="UniProtKB-KW"/>
</dbReference>
<dbReference type="InterPro" id="IPR004437">
    <property type="entry name" value="ParB/RepB/Spo0J"/>
</dbReference>
<accession>A0A1F5FFJ9</accession>
<sequence length="315" mass="34731">MSPRDPKRGLARGLDDLLGDLADMTPVGRAVPAEGEVELDRIEPNPLQPRRLFPPESLEGLAASIRAQGLLQPVLVRPKAGEEGRYQVIAGERRLRAAKMAGLERVPVIVRAVDDRSALTLTLLENLQREDLRPIELAQGLKELVERFGLTQAELARGLGVSREQVSNTLRLLKLPEKVRELLDAGRITPGHGRLLASLDTPEAAQALGELVVEKDLTVRELEMLIADKAVVEAPVEARDMSRTTAGPRREERKDPDLLLFEEELQRRIGTQVKIRHLKSGRGRIVIEYYSPDELAGIIEKLTGRSPGQGVSPEA</sequence>
<dbReference type="Gene3D" id="3.90.1530.30">
    <property type="match status" value="1"/>
</dbReference>
<evidence type="ECO:0000256" key="1">
    <source>
        <dbReference type="ARBA" id="ARBA00006295"/>
    </source>
</evidence>
<dbReference type="Pfam" id="PF02195">
    <property type="entry name" value="ParB_N"/>
    <property type="match status" value="1"/>
</dbReference>
<dbReference type="STRING" id="1817816.A2Y64_00100"/>
<dbReference type="PANTHER" id="PTHR33375:SF1">
    <property type="entry name" value="CHROMOSOME-PARTITIONING PROTEIN PARB-RELATED"/>
    <property type="match status" value="1"/>
</dbReference>
<dbReference type="InterPro" id="IPR041468">
    <property type="entry name" value="HTH_ParB/Spo0J"/>
</dbReference>
<dbReference type="CDD" id="cd00093">
    <property type="entry name" value="HTH_XRE"/>
    <property type="match status" value="1"/>
</dbReference>
<dbReference type="Pfam" id="PF23552">
    <property type="entry name" value="ParB_C"/>
    <property type="match status" value="1"/>
</dbReference>
<dbReference type="InterPro" id="IPR057240">
    <property type="entry name" value="ParB_dimer_C"/>
</dbReference>
<dbReference type="GO" id="GO:0005694">
    <property type="term" value="C:chromosome"/>
    <property type="evidence" value="ECO:0007669"/>
    <property type="project" value="TreeGrafter"/>
</dbReference>
<dbReference type="CDD" id="cd16393">
    <property type="entry name" value="SPO0J_N"/>
    <property type="match status" value="1"/>
</dbReference>
<dbReference type="EMBL" id="MFAF01000039">
    <property type="protein sequence ID" value="OGD78361.1"/>
    <property type="molecule type" value="Genomic_DNA"/>
</dbReference>
<dbReference type="SUPFAM" id="SSF110849">
    <property type="entry name" value="ParB/Sulfiredoxin"/>
    <property type="match status" value="1"/>
</dbReference>
<dbReference type="Proteomes" id="UP000177187">
    <property type="component" value="Unassembled WGS sequence"/>
</dbReference>
<dbReference type="FunFam" id="3.90.1530.30:FF:000001">
    <property type="entry name" value="Chromosome partitioning protein ParB"/>
    <property type="match status" value="1"/>
</dbReference>
<keyword evidence="3" id="KW-0238">DNA-binding</keyword>
<dbReference type="FunFam" id="1.10.10.2830:FF:000001">
    <property type="entry name" value="Chromosome partitioning protein ParB"/>
    <property type="match status" value="1"/>
</dbReference>
<dbReference type="InterPro" id="IPR003115">
    <property type="entry name" value="ParB_N"/>
</dbReference>
<reference evidence="5 6" key="1">
    <citation type="journal article" date="2016" name="Nat. Commun.">
        <title>Thousands of microbial genomes shed light on interconnected biogeochemical processes in an aquifer system.</title>
        <authorList>
            <person name="Anantharaman K."/>
            <person name="Brown C.T."/>
            <person name="Hug L.A."/>
            <person name="Sharon I."/>
            <person name="Castelle C.J."/>
            <person name="Probst A.J."/>
            <person name="Thomas B.C."/>
            <person name="Singh A."/>
            <person name="Wilkins M.J."/>
            <person name="Karaoz U."/>
            <person name="Brodie E.L."/>
            <person name="Williams K.H."/>
            <person name="Hubbard S.S."/>
            <person name="Banfield J.F."/>
        </authorList>
    </citation>
    <scope>NUCLEOTIDE SEQUENCE [LARGE SCALE GENOMIC DNA]</scope>
</reference>
<dbReference type="Gene3D" id="1.10.10.2830">
    <property type="match status" value="1"/>
</dbReference>
<evidence type="ECO:0000256" key="2">
    <source>
        <dbReference type="ARBA" id="ARBA00022829"/>
    </source>
</evidence>
<keyword evidence="2" id="KW-0159">Chromosome partition</keyword>
<feature type="domain" description="HTH cro/C1-type" evidence="4">
    <location>
        <begin position="141"/>
        <end position="168"/>
    </location>
</feature>
<evidence type="ECO:0000256" key="3">
    <source>
        <dbReference type="ARBA" id="ARBA00023125"/>
    </source>
</evidence>
<dbReference type="NCBIfam" id="TIGR00180">
    <property type="entry name" value="parB_part"/>
    <property type="match status" value="1"/>
</dbReference>
<dbReference type="InterPro" id="IPR036086">
    <property type="entry name" value="ParB/Sulfiredoxin_sf"/>
</dbReference>
<dbReference type="InterPro" id="IPR001387">
    <property type="entry name" value="Cro/C1-type_HTH"/>
</dbReference>
<gene>
    <name evidence="5" type="ORF">A2Y64_00100</name>
</gene>
<comment type="similarity">
    <text evidence="1">Belongs to the ParB family.</text>
</comment>
<dbReference type="AlphaFoldDB" id="A0A1F5FFJ9"/>
<dbReference type="GO" id="GO:0007059">
    <property type="term" value="P:chromosome segregation"/>
    <property type="evidence" value="ECO:0007669"/>
    <property type="project" value="UniProtKB-KW"/>
</dbReference>
<dbReference type="InterPro" id="IPR050336">
    <property type="entry name" value="Chromosome_partition/occlusion"/>
</dbReference>
<dbReference type="SMART" id="SM00470">
    <property type="entry name" value="ParB"/>
    <property type="match status" value="1"/>
</dbReference>
<comment type="caution">
    <text evidence="5">The sequence shown here is derived from an EMBL/GenBank/DDBJ whole genome shotgun (WGS) entry which is preliminary data.</text>
</comment>
<protein>
    <recommendedName>
        <fullName evidence="4">HTH cro/C1-type domain-containing protein</fullName>
    </recommendedName>
</protein>
<evidence type="ECO:0000313" key="6">
    <source>
        <dbReference type="Proteomes" id="UP000177187"/>
    </source>
</evidence>
<dbReference type="Pfam" id="PF17762">
    <property type="entry name" value="HTH_ParB"/>
    <property type="match status" value="1"/>
</dbReference>
<evidence type="ECO:0000259" key="4">
    <source>
        <dbReference type="PROSITE" id="PS50943"/>
    </source>
</evidence>
<dbReference type="PROSITE" id="PS50943">
    <property type="entry name" value="HTH_CROC1"/>
    <property type="match status" value="1"/>
</dbReference>
<dbReference type="PANTHER" id="PTHR33375">
    <property type="entry name" value="CHROMOSOME-PARTITIONING PROTEIN PARB-RELATED"/>
    <property type="match status" value="1"/>
</dbReference>
<evidence type="ECO:0000313" key="5">
    <source>
        <dbReference type="EMBL" id="OGD78361.1"/>
    </source>
</evidence>
<organism evidence="5 6">
    <name type="scientific">Candidatus Coatesbacteria bacterium RBG_13_66_14</name>
    <dbReference type="NCBI Taxonomy" id="1817816"/>
    <lineage>
        <taxon>Bacteria</taxon>
        <taxon>Candidatus Coatesiibacteriota</taxon>
    </lineage>
</organism>